<dbReference type="GO" id="GO:0016811">
    <property type="term" value="F:hydrolase activity, acting on carbon-nitrogen (but not peptide) bonds, in linear amides"/>
    <property type="evidence" value="ECO:0007669"/>
    <property type="project" value="InterPro"/>
</dbReference>
<keyword evidence="9" id="KW-1185">Reference proteome</keyword>
<dbReference type="InterPro" id="IPR002692">
    <property type="entry name" value="S45"/>
</dbReference>
<dbReference type="InterPro" id="IPR043146">
    <property type="entry name" value="Penicillin_amidase_N_B-knob"/>
</dbReference>
<evidence type="ECO:0000256" key="5">
    <source>
        <dbReference type="PIRSR" id="PIRSR001227-1"/>
    </source>
</evidence>
<comment type="caution">
    <text evidence="8">The sequence shown here is derived from an EMBL/GenBank/DDBJ whole genome shotgun (WGS) entry which is preliminary data.</text>
</comment>
<dbReference type="GO" id="GO:0017000">
    <property type="term" value="P:antibiotic biosynthetic process"/>
    <property type="evidence" value="ECO:0007669"/>
    <property type="project" value="InterPro"/>
</dbReference>
<dbReference type="InterPro" id="IPR029055">
    <property type="entry name" value="Ntn_hydrolases_N"/>
</dbReference>
<dbReference type="InterPro" id="IPR023343">
    <property type="entry name" value="Penicillin_amidase_dom1"/>
</dbReference>
<dbReference type="Gene3D" id="1.10.1400.10">
    <property type="match status" value="1"/>
</dbReference>
<comment type="similarity">
    <text evidence="1">Belongs to the peptidase S45 family.</text>
</comment>
<dbReference type="SUPFAM" id="SSF56235">
    <property type="entry name" value="N-terminal nucleophile aminohydrolases (Ntn hydrolases)"/>
    <property type="match status" value="1"/>
</dbReference>
<keyword evidence="3" id="KW-0378">Hydrolase</keyword>
<evidence type="ECO:0000256" key="1">
    <source>
        <dbReference type="ARBA" id="ARBA00006586"/>
    </source>
</evidence>
<dbReference type="Gene3D" id="3.60.20.10">
    <property type="entry name" value="Glutamine Phosphoribosylpyrophosphate, subunit 1, domain 1"/>
    <property type="match status" value="1"/>
</dbReference>
<dbReference type="Gene3D" id="2.30.120.10">
    <property type="match status" value="1"/>
</dbReference>
<feature type="active site" description="Nucleophile" evidence="5">
    <location>
        <position position="271"/>
    </location>
</feature>
<reference evidence="8 9" key="1">
    <citation type="journal article" date="2014" name="Int. J. Syst. Evol. Microbiol.">
        <title>Complete genome sequence of Corynebacterium casei LMG S-19264T (=DSM 44701T), isolated from a smear-ripened cheese.</title>
        <authorList>
            <consortium name="US DOE Joint Genome Institute (JGI-PGF)"/>
            <person name="Walter F."/>
            <person name="Albersmeier A."/>
            <person name="Kalinowski J."/>
            <person name="Ruckert C."/>
        </authorList>
    </citation>
    <scope>NUCLEOTIDE SEQUENCE [LARGE SCALE GENOMIC DNA]</scope>
    <source>
        <strain evidence="8 9">CGMCC 1.7286</strain>
    </source>
</reference>
<dbReference type="InterPro" id="IPR014395">
    <property type="entry name" value="Pen/GL7ACA/AHL_acylase"/>
</dbReference>
<dbReference type="RefSeq" id="WP_188862379.1">
    <property type="nucleotide sequence ID" value="NZ_BMLT01000012.1"/>
</dbReference>
<dbReference type="EMBL" id="BMLT01000012">
    <property type="protein sequence ID" value="GGO87184.1"/>
    <property type="molecule type" value="Genomic_DNA"/>
</dbReference>
<feature type="chain" id="PRO_5037824270" evidence="7">
    <location>
        <begin position="30"/>
        <end position="806"/>
    </location>
</feature>
<evidence type="ECO:0000313" key="8">
    <source>
        <dbReference type="EMBL" id="GGO87184.1"/>
    </source>
</evidence>
<dbReference type="PIRSF" id="PIRSF001227">
    <property type="entry name" value="Pen_acylase"/>
    <property type="match status" value="1"/>
</dbReference>
<feature type="binding site" evidence="6">
    <location>
        <position position="346"/>
    </location>
    <ligand>
        <name>Ca(2+)</name>
        <dbReference type="ChEBI" id="CHEBI:29108"/>
    </ligand>
</feature>
<dbReference type="Pfam" id="PF01804">
    <property type="entry name" value="Penicil_amidase"/>
    <property type="match status" value="1"/>
</dbReference>
<keyword evidence="4" id="KW-0865">Zymogen</keyword>
<keyword evidence="6" id="KW-0479">Metal-binding</keyword>
<protein>
    <submittedName>
        <fullName evidence="8">Penicillin amidase</fullName>
    </submittedName>
</protein>
<evidence type="ECO:0000256" key="2">
    <source>
        <dbReference type="ARBA" id="ARBA00022729"/>
    </source>
</evidence>
<accession>A0A918DWR0</accession>
<keyword evidence="2 7" id="KW-0732">Signal</keyword>
<dbReference type="AlphaFoldDB" id="A0A918DWR0"/>
<dbReference type="PANTHER" id="PTHR34218:SF3">
    <property type="entry name" value="ACYL-HOMOSERINE LACTONE ACYLASE PVDQ"/>
    <property type="match status" value="1"/>
</dbReference>
<dbReference type="Gene3D" id="1.10.439.10">
    <property type="entry name" value="Penicillin Amidohydrolase, domain 1"/>
    <property type="match status" value="1"/>
</dbReference>
<proteinExistence type="inferred from homology"/>
<sequence>MLDHLRKPGFLVRLSCALLPLAFATGVEAATPKEGEVTILRDNYGTPRVYGSTDASLWYGVGYAMAQDRLWQAELLRRTARGTTAELFGPPALGGDITLRTLTGPEEGRIAQFEAATEEQKLIFTAYTDGINAYIAEAIRTGTLPQEFSAFGFEPEEWSPTDSINILQMLWLDVATGGGEELANAAQLQQLIAINGPEEGAKIFADTHWLEDPDAPTIVPANGALNPAHPGAGIGHGKPVLPAADFTKIQSRLDDLRSNLRRVGMGSGSSSNAAVIGPKLSATGRPLLMGGPQVGYSSPQLGHEMGIHYSGYDTFGVGVAGLPLTVVGVSTDMSWTTVTGGTDNSDIYAEVVNPDNPQQYRFNGEWLDYDCRLETFGVAGAPDTGKTICESVHGPVLGTAPGLAFSLKIAGRGKDLQSHEAYLGMIRAGSVQEAQESLKNFPYNLSLVSADRRGNIAYWHLGEIPLRAPDDNPWLPHDGTGNAEWQGFVPWEDMPRTVNPEQGWISAWNNKPRAGWQNSRMDFWNWGPVHRASTLTDYLSQLEPGTATIETLEELNRFAGWTNQTPSNAARNIFAPPLLGELLSRVDTGADPRLPAIAELLGNWDMQQLDLEPMGGDGYYDSPAVAIFNTWWPALTTRVFGDELGPQVMPALGSTLGNLVYRLLVDGVALPLQHDYLDGESAEQAVTAALVDALNQLTTEYASSDPGGWLQPVATIDWKPIGLGAVPDTVWMNRGTYNYIIQHGPGNNFIGQSVMAPGQSGDSQSPHFEDQLELYQSWEYKPMRLTRSGLNGAIESVIRLTPAWPN</sequence>
<evidence type="ECO:0000256" key="7">
    <source>
        <dbReference type="SAM" id="SignalP"/>
    </source>
</evidence>
<evidence type="ECO:0000256" key="3">
    <source>
        <dbReference type="ARBA" id="ARBA00022801"/>
    </source>
</evidence>
<keyword evidence="6" id="KW-0106">Calcium</keyword>
<dbReference type="Gene3D" id="1.10.287.150">
    <property type="match status" value="1"/>
</dbReference>
<dbReference type="GO" id="GO:0046872">
    <property type="term" value="F:metal ion binding"/>
    <property type="evidence" value="ECO:0007669"/>
    <property type="project" value="UniProtKB-KW"/>
</dbReference>
<organism evidence="8 9">
    <name type="scientific">Marinobacterium nitratireducens</name>
    <dbReference type="NCBI Taxonomy" id="518897"/>
    <lineage>
        <taxon>Bacteria</taxon>
        <taxon>Pseudomonadati</taxon>
        <taxon>Pseudomonadota</taxon>
        <taxon>Gammaproteobacteria</taxon>
        <taxon>Oceanospirillales</taxon>
        <taxon>Oceanospirillaceae</taxon>
        <taxon>Marinobacterium</taxon>
    </lineage>
</organism>
<evidence type="ECO:0000256" key="6">
    <source>
        <dbReference type="PIRSR" id="PIRSR001227-2"/>
    </source>
</evidence>
<dbReference type="PANTHER" id="PTHR34218">
    <property type="entry name" value="PEPTIDASE S45 PENICILLIN AMIDASE"/>
    <property type="match status" value="1"/>
</dbReference>
<name>A0A918DWR0_9GAMM</name>
<evidence type="ECO:0000313" key="9">
    <source>
        <dbReference type="Proteomes" id="UP000599578"/>
    </source>
</evidence>
<feature type="binding site" evidence="6">
    <location>
        <position position="343"/>
    </location>
    <ligand>
        <name>Ca(2+)</name>
        <dbReference type="ChEBI" id="CHEBI:29108"/>
    </ligand>
</feature>
<comment type="cofactor">
    <cofactor evidence="6">
        <name>Ca(2+)</name>
        <dbReference type="ChEBI" id="CHEBI:29108"/>
    </cofactor>
    <text evidence="6">Binds 1 Ca(2+) ion per dimer.</text>
</comment>
<feature type="signal peptide" evidence="7">
    <location>
        <begin position="1"/>
        <end position="29"/>
    </location>
</feature>
<feature type="binding site" evidence="6">
    <location>
        <position position="473"/>
    </location>
    <ligand>
        <name>Ca(2+)</name>
        <dbReference type="ChEBI" id="CHEBI:29108"/>
    </ligand>
</feature>
<dbReference type="Proteomes" id="UP000599578">
    <property type="component" value="Unassembled WGS sequence"/>
</dbReference>
<evidence type="ECO:0000256" key="4">
    <source>
        <dbReference type="ARBA" id="ARBA00023145"/>
    </source>
</evidence>
<gene>
    <name evidence="8" type="primary">pac</name>
    <name evidence="8" type="ORF">GCM10011348_39780</name>
</gene>
<dbReference type="InterPro" id="IPR043147">
    <property type="entry name" value="Penicillin_amidase_A-knob"/>
</dbReference>
<feature type="binding site" evidence="6">
    <location>
        <position position="181"/>
    </location>
    <ligand>
        <name>Ca(2+)</name>
        <dbReference type="ChEBI" id="CHEBI:29108"/>
    </ligand>
</feature>